<dbReference type="InterPro" id="IPR011044">
    <property type="entry name" value="Quino_amine_DH_bsu"/>
</dbReference>
<evidence type="ECO:0000313" key="2">
    <source>
        <dbReference type="Proteomes" id="UP001500392"/>
    </source>
</evidence>
<reference evidence="2" key="1">
    <citation type="journal article" date="2019" name="Int. J. Syst. Evol. Microbiol.">
        <title>The Global Catalogue of Microorganisms (GCM) 10K type strain sequencing project: providing services to taxonomists for standard genome sequencing and annotation.</title>
        <authorList>
            <consortium name="The Broad Institute Genomics Platform"/>
            <consortium name="The Broad Institute Genome Sequencing Center for Infectious Disease"/>
            <person name="Wu L."/>
            <person name="Ma J."/>
        </authorList>
    </citation>
    <scope>NUCLEOTIDE SEQUENCE [LARGE SCALE GENOMIC DNA]</scope>
    <source>
        <strain evidence="2">JCM 17304</strain>
    </source>
</reference>
<evidence type="ECO:0000313" key="1">
    <source>
        <dbReference type="EMBL" id="GAA4088212.1"/>
    </source>
</evidence>
<dbReference type="SUPFAM" id="SSF50969">
    <property type="entry name" value="YVTN repeat-like/Quinoprotein amine dehydrogenase"/>
    <property type="match status" value="1"/>
</dbReference>
<comment type="caution">
    <text evidence="1">The sequence shown here is derived from an EMBL/GenBank/DDBJ whole genome shotgun (WGS) entry which is preliminary data.</text>
</comment>
<dbReference type="RefSeq" id="WP_344932744.1">
    <property type="nucleotide sequence ID" value="NZ_BAABDM010000001.1"/>
</dbReference>
<dbReference type="EMBL" id="BAABDM010000001">
    <property type="protein sequence ID" value="GAA4088212.1"/>
    <property type="molecule type" value="Genomic_DNA"/>
</dbReference>
<organism evidence="1 2">
    <name type="scientific">Zhongshania borealis</name>
    <dbReference type="NCBI Taxonomy" id="889488"/>
    <lineage>
        <taxon>Bacteria</taxon>
        <taxon>Pseudomonadati</taxon>
        <taxon>Pseudomonadota</taxon>
        <taxon>Gammaproteobacteria</taxon>
        <taxon>Cellvibrionales</taxon>
        <taxon>Spongiibacteraceae</taxon>
        <taxon>Zhongshania</taxon>
    </lineage>
</organism>
<proteinExistence type="predicted"/>
<name>A0ABP7WGW6_9GAMM</name>
<dbReference type="Pfam" id="PF05096">
    <property type="entry name" value="Glu_cyclase_2"/>
    <property type="match status" value="1"/>
</dbReference>
<dbReference type="PANTHER" id="PTHR31270:SF1">
    <property type="entry name" value="GLUTAMINYL-PEPTIDE CYCLOTRANSFERASE"/>
    <property type="match status" value="1"/>
</dbReference>
<dbReference type="PANTHER" id="PTHR31270">
    <property type="entry name" value="GLUTAMINYL-PEPTIDE CYCLOTRANSFERASE"/>
    <property type="match status" value="1"/>
</dbReference>
<sequence>MIKAALLGGLTLPYTVRLLALLGLLCGSTSGLTANSIAYTLLDSYPHQPALFTQGLELYQGRLYESSGLYGHSKIVSRAFPPKPEDSITGTVLPGNLFAEGITLYRGKLYMLTWRAGKGLILDPHHFTLLNVFKYEGQGWGLCASINQDRGDFLVVSNGSDQLQWFHASTMQLSHTVSVRSAGQPVNQLNELECHGDFIIANQWHEQHLLVIHAVSGDVVANIDLSALALDAAESTTPNPEAVLNGIAYDPSNDSWLVTGKLWPKIYRIKFDLNKLITPQKAGRR</sequence>
<dbReference type="Proteomes" id="UP001500392">
    <property type="component" value="Unassembled WGS sequence"/>
</dbReference>
<protein>
    <submittedName>
        <fullName evidence="1">Glutaminyl-peptide cyclotransferase</fullName>
    </submittedName>
</protein>
<gene>
    <name evidence="1" type="ORF">GCM10022414_08800</name>
</gene>
<keyword evidence="2" id="KW-1185">Reference proteome</keyword>
<accession>A0ABP7WGW6</accession>
<dbReference type="InterPro" id="IPR007788">
    <property type="entry name" value="QCT"/>
</dbReference>